<accession>A0A2G3DTY0</accession>
<reference evidence="1 2" key="1">
    <citation type="submission" date="2017-10" db="EMBL/GenBank/DDBJ databases">
        <title>Resolving the taxonomy of Roseburia spp., Eubacterium rectale and Agathobacter spp. through phylogenomic analysis.</title>
        <authorList>
            <person name="Sheridan P.O."/>
            <person name="Walker A.W."/>
            <person name="Duncan S.H."/>
            <person name="Scott K.P."/>
            <person name="Toole P.W.O."/>
            <person name="Luis P."/>
            <person name="Flint H.J."/>
        </authorList>
    </citation>
    <scope>NUCLEOTIDE SEQUENCE [LARGE SCALE GENOMIC DNA]</scope>
    <source>
        <strain evidence="1 2">JK626</strain>
    </source>
</reference>
<organism evidence="1 2">
    <name type="scientific">Pseudobutyrivibrio ruminis</name>
    <dbReference type="NCBI Taxonomy" id="46206"/>
    <lineage>
        <taxon>Bacteria</taxon>
        <taxon>Bacillati</taxon>
        <taxon>Bacillota</taxon>
        <taxon>Clostridia</taxon>
        <taxon>Lachnospirales</taxon>
        <taxon>Lachnospiraceae</taxon>
        <taxon>Pseudobutyrivibrio</taxon>
    </lineage>
</organism>
<reference evidence="1 2" key="2">
    <citation type="submission" date="2017-10" db="EMBL/GenBank/DDBJ databases">
        <authorList>
            <person name="Banno H."/>
            <person name="Chua N.-H."/>
        </authorList>
    </citation>
    <scope>NUCLEOTIDE SEQUENCE [LARGE SCALE GENOMIC DNA]</scope>
    <source>
        <strain evidence="1 2">JK626</strain>
    </source>
</reference>
<dbReference type="RefSeq" id="WP_099392359.1">
    <property type="nucleotide sequence ID" value="NZ_PDYF01000026.1"/>
</dbReference>
<name>A0A2G3DTY0_9FIRM</name>
<dbReference type="Proteomes" id="UP000225889">
    <property type="component" value="Unassembled WGS sequence"/>
</dbReference>
<gene>
    <name evidence="1" type="ORF">CSX01_10505</name>
</gene>
<protein>
    <submittedName>
        <fullName evidence="1">Uncharacterized protein</fullName>
    </submittedName>
</protein>
<evidence type="ECO:0000313" key="2">
    <source>
        <dbReference type="Proteomes" id="UP000225889"/>
    </source>
</evidence>
<comment type="caution">
    <text evidence="1">The sequence shown here is derived from an EMBL/GenBank/DDBJ whole genome shotgun (WGS) entry which is preliminary data.</text>
</comment>
<evidence type="ECO:0000313" key="1">
    <source>
        <dbReference type="EMBL" id="PHU34340.1"/>
    </source>
</evidence>
<dbReference type="AlphaFoldDB" id="A0A2G3DTY0"/>
<dbReference type="EMBL" id="PDYF01000026">
    <property type="protein sequence ID" value="PHU34340.1"/>
    <property type="molecule type" value="Genomic_DNA"/>
</dbReference>
<sequence length="315" mass="36630">MVKNVFIEAEKENHVKDDDENVFLNFIVNKGLYDTIEITPDNIWDLATLAGGNLKVDVFCPECGEKRIFVLEPLIRHIVNGNEMMTRTIQDEIINWQQVQNIQRGVDEEIDGVWTWTNKSFMYETRIMAFRFFCAKDSSHRLDYIVSTEGNKMRKIGQFPSVADLSFPELKEYRKVMTSKEDEKELKRAIGLYANGIGIGSFVYLRRIFERIIDKACENAINDGKFEEKELMDLRVNERIKKLSGYLPKAIVDSPVAYGIISKGIHELNEEDCKTYFPVLQSFIMMVLRQWESIRKETEEAERLKKELNSIASNI</sequence>
<proteinExistence type="predicted"/>